<dbReference type="CDD" id="cd00077">
    <property type="entry name" value="HDc"/>
    <property type="match status" value="1"/>
</dbReference>
<keyword evidence="4" id="KW-1185">Reference proteome</keyword>
<dbReference type="InterPro" id="IPR006674">
    <property type="entry name" value="HD_domain"/>
</dbReference>
<dbReference type="Proteomes" id="UP000682111">
    <property type="component" value="Unassembled WGS sequence"/>
</dbReference>
<dbReference type="EMBL" id="BORC01000008">
    <property type="protein sequence ID" value="GIN63753.1"/>
    <property type="molecule type" value="Genomic_DNA"/>
</dbReference>
<dbReference type="InterPro" id="IPR037522">
    <property type="entry name" value="HD_GYP_dom"/>
</dbReference>
<dbReference type="InterPro" id="IPR006675">
    <property type="entry name" value="HDIG_dom"/>
</dbReference>
<accession>A0A920BVC0</accession>
<feature type="domain" description="HD" evidence="1">
    <location>
        <begin position="128"/>
        <end position="235"/>
    </location>
</feature>
<organism evidence="3 4">
    <name type="scientific">Robertmurraya siralis</name>
    <dbReference type="NCBI Taxonomy" id="77777"/>
    <lineage>
        <taxon>Bacteria</taxon>
        <taxon>Bacillati</taxon>
        <taxon>Bacillota</taxon>
        <taxon>Bacilli</taxon>
        <taxon>Bacillales</taxon>
        <taxon>Bacillaceae</taxon>
        <taxon>Robertmurraya</taxon>
    </lineage>
</organism>
<comment type="caution">
    <text evidence="3">The sequence shown here is derived from an EMBL/GenBank/DDBJ whole genome shotgun (WGS) entry which is preliminary data.</text>
</comment>
<reference evidence="3" key="1">
    <citation type="submission" date="2021-03" db="EMBL/GenBank/DDBJ databases">
        <title>Antimicrobial resistance genes in bacteria isolated from Japanese honey, and their potential for conferring macrolide and lincosamide resistance in the American foulbrood pathogen Paenibacillus larvae.</title>
        <authorList>
            <person name="Okamoto M."/>
            <person name="Kumagai M."/>
            <person name="Kanamori H."/>
            <person name="Takamatsu D."/>
        </authorList>
    </citation>
    <scope>NUCLEOTIDE SEQUENCE</scope>
    <source>
        <strain evidence="3">J27TS8</strain>
    </source>
</reference>
<evidence type="ECO:0000313" key="4">
    <source>
        <dbReference type="Proteomes" id="UP000682111"/>
    </source>
</evidence>
<dbReference type="SUPFAM" id="SSF109604">
    <property type="entry name" value="HD-domain/PDEase-like"/>
    <property type="match status" value="1"/>
</dbReference>
<dbReference type="PANTHER" id="PTHR43155">
    <property type="entry name" value="CYCLIC DI-GMP PHOSPHODIESTERASE PA4108-RELATED"/>
    <property type="match status" value="1"/>
</dbReference>
<evidence type="ECO:0000259" key="1">
    <source>
        <dbReference type="PROSITE" id="PS51831"/>
    </source>
</evidence>
<sequence length="326" mass="37091">MRLISIDEYNPKLMQLARPIYDKHRRVLLGTGRTIHPTYLEKLGALDIRYLFVEDAISFGITMEEMVDTPTWMEAIDALKNTYRAVEENQKLPIREIQKQVVTLVDEVAKRKAIFLVPTSSLTENLREYAHAVNVALISLQLAKKLGISQKQLRELAMGCLLHDIGKAIKEETQHHARSGFEYLRKIREVSLLSAHVAYQHHEAIDGSGKPRGLEEKEIHELAQICALGNVYDHAISNNGLPPHEAMEYIMTKSDTWFTAELIGLFVQQVPSYIPGTKVRLNNGRKAIVTKILRNLQRPYIRYLDSEEEVSLGDCHTLLISEVLTS</sequence>
<dbReference type="InterPro" id="IPR003607">
    <property type="entry name" value="HD/PDEase_dom"/>
</dbReference>
<dbReference type="Gene3D" id="1.10.3210.10">
    <property type="entry name" value="Hypothetical protein af1432"/>
    <property type="match status" value="1"/>
</dbReference>
<dbReference type="Pfam" id="PF01966">
    <property type="entry name" value="HD"/>
    <property type="match status" value="1"/>
</dbReference>
<dbReference type="PROSITE" id="PS51832">
    <property type="entry name" value="HD_GYP"/>
    <property type="match status" value="1"/>
</dbReference>
<dbReference type="PANTHER" id="PTHR43155:SF2">
    <property type="entry name" value="CYCLIC DI-GMP PHOSPHODIESTERASE PA4108"/>
    <property type="match status" value="1"/>
</dbReference>
<evidence type="ECO:0000313" key="3">
    <source>
        <dbReference type="EMBL" id="GIN63753.1"/>
    </source>
</evidence>
<dbReference type="RefSeq" id="WP_212934258.1">
    <property type="nucleotide sequence ID" value="NZ_BORC01000008.1"/>
</dbReference>
<dbReference type="AlphaFoldDB" id="A0A920BVC0"/>
<dbReference type="NCBIfam" id="TIGR00277">
    <property type="entry name" value="HDIG"/>
    <property type="match status" value="1"/>
</dbReference>
<dbReference type="PROSITE" id="PS51831">
    <property type="entry name" value="HD"/>
    <property type="match status" value="1"/>
</dbReference>
<evidence type="ECO:0000259" key="2">
    <source>
        <dbReference type="PROSITE" id="PS51832"/>
    </source>
</evidence>
<feature type="domain" description="HD-GYP" evidence="2">
    <location>
        <begin position="68"/>
        <end position="282"/>
    </location>
</feature>
<gene>
    <name evidence="3" type="ORF">J27TS8_37460</name>
</gene>
<protein>
    <submittedName>
        <fullName evidence="3">C-di-GMP phosphodiesterase</fullName>
    </submittedName>
</protein>
<name>A0A920BVC0_9BACI</name>
<proteinExistence type="predicted"/>